<dbReference type="SUPFAM" id="SSF54713">
    <property type="entry name" value="Elongation factor Ts (EF-Ts), dimerisation domain"/>
    <property type="match status" value="1"/>
</dbReference>
<dbReference type="InterPro" id="IPR009060">
    <property type="entry name" value="UBA-like_sf"/>
</dbReference>
<dbReference type="AlphaFoldDB" id="A0AAE1ZHY0"/>
<accession>A0AAE1ZHY0</accession>
<keyword evidence="3 4" id="KW-0648">Protein biosynthesis</keyword>
<dbReference type="PANTHER" id="PTHR11741:SF0">
    <property type="entry name" value="ELONGATION FACTOR TS, MITOCHONDRIAL"/>
    <property type="match status" value="1"/>
</dbReference>
<dbReference type="SUPFAM" id="SSF46934">
    <property type="entry name" value="UBA-like"/>
    <property type="match status" value="1"/>
</dbReference>
<sequence length="325" mass="35878">MNVLAFPTLVNKTTKFCVHIRLHSKAADKALLYKLRKLTGYTFSACKEALIRHENDLDKAKEWLNSEAVSRGWDKAGKLAGRVMNEGLLGVLGTRSRAVIVEVNCETDFVARNHSFQSLVAIAAETVMNNYTEPNKISLDSSHLDKLVTSSSSTLKDTMVAAIGSIGESIQLRRAVGLCVPGNASSSRLAIYSHVSTEGISQGIRDVRFGKYAAIIRYRPLNDKPANDAWHERAARLGRQICQHIVGMNPNPGLESVENPTGDPDEEKYLLLQPFLLDETICVGEHLLRNEMVLEDFVRVECGEDDRVDSSKNVSNENPITIPSS</sequence>
<dbReference type="InterPro" id="IPR018101">
    <property type="entry name" value="Transl_elong_Ts_CS"/>
</dbReference>
<dbReference type="PANTHER" id="PTHR11741">
    <property type="entry name" value="ELONGATION FACTOR TS"/>
    <property type="match status" value="1"/>
</dbReference>
<keyword evidence="7" id="KW-1185">Reference proteome</keyword>
<dbReference type="Proteomes" id="UP001292079">
    <property type="component" value="Unassembled WGS sequence"/>
</dbReference>
<keyword evidence="4" id="KW-0496">Mitochondrion</keyword>
<dbReference type="Pfam" id="PF00889">
    <property type="entry name" value="EF_TS"/>
    <property type="match status" value="1"/>
</dbReference>
<dbReference type="GO" id="GO:0003746">
    <property type="term" value="F:translation elongation factor activity"/>
    <property type="evidence" value="ECO:0007669"/>
    <property type="project" value="UniProtKB-UniRule"/>
</dbReference>
<organism evidence="6 7">
    <name type="scientific">Schistosoma mekongi</name>
    <name type="common">Parasitic worm</name>
    <dbReference type="NCBI Taxonomy" id="38744"/>
    <lineage>
        <taxon>Eukaryota</taxon>
        <taxon>Metazoa</taxon>
        <taxon>Spiralia</taxon>
        <taxon>Lophotrochozoa</taxon>
        <taxon>Platyhelminthes</taxon>
        <taxon>Trematoda</taxon>
        <taxon>Digenea</taxon>
        <taxon>Strigeidida</taxon>
        <taxon>Schistosomatoidea</taxon>
        <taxon>Schistosomatidae</taxon>
        <taxon>Schistosoma</taxon>
    </lineage>
</organism>
<comment type="function">
    <text evidence="4">Associates with the EF-Tu.GDP complex and induces the exchange of GDP to GTP. It remains bound to the aminoacyl-tRNA.EF-Tu.GTP complex up to the GTP hydrolysis stage on the ribosome.</text>
</comment>
<comment type="caution">
    <text evidence="6">The sequence shown here is derived from an EMBL/GenBank/DDBJ whole genome shotgun (WGS) entry which is preliminary data.</text>
</comment>
<dbReference type="EMBL" id="JALJAT010000002">
    <property type="protein sequence ID" value="KAK4473699.1"/>
    <property type="molecule type" value="Genomic_DNA"/>
</dbReference>
<dbReference type="HAMAP" id="MF_00050">
    <property type="entry name" value="EF_Ts"/>
    <property type="match status" value="1"/>
</dbReference>
<comment type="subcellular location">
    <subcellularLocation>
        <location evidence="4">Mitochondrion</location>
    </subcellularLocation>
</comment>
<feature type="domain" description="Translation elongation factor EFTs/EF1B dimerisation" evidence="5">
    <location>
        <begin position="98"/>
        <end position="251"/>
    </location>
</feature>
<dbReference type="InterPro" id="IPR001816">
    <property type="entry name" value="Transl_elong_EFTs/EF1B"/>
</dbReference>
<comment type="similarity">
    <text evidence="1 4">Belongs to the EF-Ts family.</text>
</comment>
<dbReference type="GO" id="GO:0070125">
    <property type="term" value="P:mitochondrial translational elongation"/>
    <property type="evidence" value="ECO:0007669"/>
    <property type="project" value="TreeGrafter"/>
</dbReference>
<dbReference type="Gene3D" id="1.10.8.10">
    <property type="entry name" value="DNA helicase RuvA subunit, C-terminal domain"/>
    <property type="match status" value="1"/>
</dbReference>
<proteinExistence type="inferred from homology"/>
<keyword evidence="2 4" id="KW-0251">Elongation factor</keyword>
<dbReference type="Gene3D" id="3.30.479.20">
    <property type="entry name" value="Elongation factor Ts, dimerisation domain"/>
    <property type="match status" value="2"/>
</dbReference>
<evidence type="ECO:0000259" key="5">
    <source>
        <dbReference type="Pfam" id="PF00889"/>
    </source>
</evidence>
<dbReference type="CDD" id="cd14275">
    <property type="entry name" value="UBA_EF-Ts"/>
    <property type="match status" value="1"/>
</dbReference>
<evidence type="ECO:0000313" key="6">
    <source>
        <dbReference type="EMBL" id="KAK4473699.1"/>
    </source>
</evidence>
<evidence type="ECO:0000256" key="1">
    <source>
        <dbReference type="ARBA" id="ARBA00005532"/>
    </source>
</evidence>
<reference evidence="6" key="1">
    <citation type="submission" date="2022-04" db="EMBL/GenBank/DDBJ databases">
        <authorList>
            <person name="Xu L."/>
            <person name="Lv Z."/>
        </authorList>
    </citation>
    <scope>NUCLEOTIDE SEQUENCE</scope>
    <source>
        <strain evidence="6">LV_2022a</strain>
    </source>
</reference>
<evidence type="ECO:0000256" key="4">
    <source>
        <dbReference type="HAMAP-Rule" id="MF_03135"/>
    </source>
</evidence>
<dbReference type="InterPro" id="IPR014039">
    <property type="entry name" value="Transl_elong_EFTs/EF1B_dimer"/>
</dbReference>
<dbReference type="InterPro" id="IPR036402">
    <property type="entry name" value="EF-Ts_dimer_sf"/>
</dbReference>
<protein>
    <recommendedName>
        <fullName evidence="4">Elongation factor Ts, mitochondrial</fullName>
        <shortName evidence="4">EF-Ts</shortName>
        <shortName evidence="4">EF-TsMt</shortName>
    </recommendedName>
</protein>
<name>A0AAE1ZHY0_SCHME</name>
<dbReference type="GO" id="GO:0005739">
    <property type="term" value="C:mitochondrion"/>
    <property type="evidence" value="ECO:0007669"/>
    <property type="project" value="UniProtKB-SubCell"/>
</dbReference>
<dbReference type="Pfam" id="PF25025">
    <property type="entry name" value="EF-Ts_N"/>
    <property type="match status" value="1"/>
</dbReference>
<dbReference type="PROSITE" id="PS01127">
    <property type="entry name" value="EF_TS_2"/>
    <property type="match status" value="1"/>
</dbReference>
<evidence type="ECO:0000256" key="2">
    <source>
        <dbReference type="ARBA" id="ARBA00022768"/>
    </source>
</evidence>
<evidence type="ECO:0000256" key="3">
    <source>
        <dbReference type="ARBA" id="ARBA00022917"/>
    </source>
</evidence>
<gene>
    <name evidence="6" type="ORF">MN116_003044</name>
</gene>
<evidence type="ECO:0000313" key="7">
    <source>
        <dbReference type="Proteomes" id="UP001292079"/>
    </source>
</evidence>
<reference evidence="6" key="2">
    <citation type="journal article" date="2023" name="Infect Dis Poverty">
        <title>Chromosome-scale genome of the human blood fluke Schistosoma mekongi and its implications for public health.</title>
        <authorList>
            <person name="Zhou M."/>
            <person name="Xu L."/>
            <person name="Xu D."/>
            <person name="Chen W."/>
            <person name="Khan J."/>
            <person name="Hu Y."/>
            <person name="Huang H."/>
            <person name="Wei H."/>
            <person name="Zhang Y."/>
            <person name="Chusongsang P."/>
            <person name="Tanasarnprasert K."/>
            <person name="Hu X."/>
            <person name="Limpanont Y."/>
            <person name="Lv Z."/>
        </authorList>
    </citation>
    <scope>NUCLEOTIDE SEQUENCE</scope>
    <source>
        <strain evidence="6">LV_2022a</strain>
    </source>
</reference>